<dbReference type="KEGG" id="rul:UC8_36390"/>
<evidence type="ECO:0000313" key="2">
    <source>
        <dbReference type="Proteomes" id="UP000325286"/>
    </source>
</evidence>
<gene>
    <name evidence="1" type="ORF">UC8_36390</name>
</gene>
<dbReference type="AlphaFoldDB" id="A0A5B9QRI5"/>
<name>A0A5B9QRI5_9BACT</name>
<protein>
    <submittedName>
        <fullName evidence="1">Uncharacterized protein</fullName>
    </submittedName>
</protein>
<dbReference type="EMBL" id="CP042914">
    <property type="protein sequence ID" value="QEG41614.1"/>
    <property type="molecule type" value="Genomic_DNA"/>
</dbReference>
<evidence type="ECO:0000313" key="1">
    <source>
        <dbReference type="EMBL" id="QEG41614.1"/>
    </source>
</evidence>
<dbReference type="Proteomes" id="UP000325286">
    <property type="component" value="Chromosome"/>
</dbReference>
<organism evidence="1 2">
    <name type="scientific">Roseimaritima ulvae</name>
    <dbReference type="NCBI Taxonomy" id="980254"/>
    <lineage>
        <taxon>Bacteria</taxon>
        <taxon>Pseudomonadati</taxon>
        <taxon>Planctomycetota</taxon>
        <taxon>Planctomycetia</taxon>
        <taxon>Pirellulales</taxon>
        <taxon>Pirellulaceae</taxon>
        <taxon>Roseimaritima</taxon>
    </lineage>
</organism>
<sequence>MLVSERPDEAIGNFGQKQFQCYCCDLLSPELLADPVADVMYALLLEAADATGK</sequence>
<keyword evidence="2" id="KW-1185">Reference proteome</keyword>
<accession>A0A5B9QRI5</accession>
<reference evidence="1 2" key="1">
    <citation type="submission" date="2019-08" db="EMBL/GenBank/DDBJ databases">
        <title>Deep-cultivation of Planctomycetes and their phenomic and genomic characterization uncovers novel biology.</title>
        <authorList>
            <person name="Wiegand S."/>
            <person name="Jogler M."/>
            <person name="Boedeker C."/>
            <person name="Pinto D."/>
            <person name="Vollmers J."/>
            <person name="Rivas-Marin E."/>
            <person name="Kohn T."/>
            <person name="Peeters S.H."/>
            <person name="Heuer A."/>
            <person name="Rast P."/>
            <person name="Oberbeckmann S."/>
            <person name="Bunk B."/>
            <person name="Jeske O."/>
            <person name="Meyerdierks A."/>
            <person name="Storesund J.E."/>
            <person name="Kallscheuer N."/>
            <person name="Luecker S."/>
            <person name="Lage O.M."/>
            <person name="Pohl T."/>
            <person name="Merkel B.J."/>
            <person name="Hornburger P."/>
            <person name="Mueller R.-W."/>
            <person name="Bruemmer F."/>
            <person name="Labrenz M."/>
            <person name="Spormann A.M."/>
            <person name="Op den Camp H."/>
            <person name="Overmann J."/>
            <person name="Amann R."/>
            <person name="Jetten M.S.M."/>
            <person name="Mascher T."/>
            <person name="Medema M.H."/>
            <person name="Devos D.P."/>
            <person name="Kaster A.-K."/>
            <person name="Ovreas L."/>
            <person name="Rohde M."/>
            <person name="Galperin M.Y."/>
            <person name="Jogler C."/>
        </authorList>
    </citation>
    <scope>NUCLEOTIDE SEQUENCE [LARGE SCALE GENOMIC DNA]</scope>
    <source>
        <strain evidence="1 2">UC8</strain>
    </source>
</reference>
<proteinExistence type="predicted"/>